<gene>
    <name evidence="1" type="ORF">ASZ90_019069</name>
</gene>
<dbReference type="AlphaFoldDB" id="A0A0W8E576"/>
<protein>
    <submittedName>
        <fullName evidence="1">Uncharacterized protein</fullName>
    </submittedName>
</protein>
<dbReference type="EMBL" id="LNQE01001878">
    <property type="protein sequence ID" value="KUG03507.1"/>
    <property type="molecule type" value="Genomic_DNA"/>
</dbReference>
<evidence type="ECO:0000313" key="1">
    <source>
        <dbReference type="EMBL" id="KUG03507.1"/>
    </source>
</evidence>
<organism evidence="1">
    <name type="scientific">hydrocarbon metagenome</name>
    <dbReference type="NCBI Taxonomy" id="938273"/>
    <lineage>
        <taxon>unclassified sequences</taxon>
        <taxon>metagenomes</taxon>
        <taxon>ecological metagenomes</taxon>
    </lineage>
</organism>
<reference evidence="1" key="1">
    <citation type="journal article" date="2015" name="Proc. Natl. Acad. Sci. U.S.A.">
        <title>Networks of energetic and metabolic interactions define dynamics in microbial communities.</title>
        <authorList>
            <person name="Embree M."/>
            <person name="Liu J.K."/>
            <person name="Al-Bassam M.M."/>
            <person name="Zengler K."/>
        </authorList>
    </citation>
    <scope>NUCLEOTIDE SEQUENCE</scope>
</reference>
<proteinExistence type="predicted"/>
<sequence>MKDRGHLISTWEKQAFTRKREESPNTVVKAKVIEKLYHTI</sequence>
<name>A0A0W8E576_9ZZZZ</name>
<accession>A0A0W8E576</accession>
<comment type="caution">
    <text evidence="1">The sequence shown here is derived from an EMBL/GenBank/DDBJ whole genome shotgun (WGS) entry which is preliminary data.</text>
</comment>